<name>A0A0V0UG26_9BILA</name>
<evidence type="ECO:0000313" key="1">
    <source>
        <dbReference type="EMBL" id="KRX49735.1"/>
    </source>
</evidence>
<reference evidence="1 2" key="1">
    <citation type="submission" date="2015-01" db="EMBL/GenBank/DDBJ databases">
        <title>Evolution of Trichinella species and genotypes.</title>
        <authorList>
            <person name="Korhonen P.K."/>
            <person name="Edoardo P."/>
            <person name="Giuseppe L.R."/>
            <person name="Gasser R.B."/>
        </authorList>
    </citation>
    <scope>NUCLEOTIDE SEQUENCE [LARGE SCALE GENOMIC DNA]</scope>
    <source>
        <strain evidence="1">ISS417</strain>
    </source>
</reference>
<gene>
    <name evidence="1" type="ORF">T05_4304</name>
</gene>
<comment type="caution">
    <text evidence="1">The sequence shown here is derived from an EMBL/GenBank/DDBJ whole genome shotgun (WGS) entry which is preliminary data.</text>
</comment>
<organism evidence="1 2">
    <name type="scientific">Trichinella murrelli</name>
    <dbReference type="NCBI Taxonomy" id="144512"/>
    <lineage>
        <taxon>Eukaryota</taxon>
        <taxon>Metazoa</taxon>
        <taxon>Ecdysozoa</taxon>
        <taxon>Nematoda</taxon>
        <taxon>Enoplea</taxon>
        <taxon>Dorylaimia</taxon>
        <taxon>Trichinellida</taxon>
        <taxon>Trichinellidae</taxon>
        <taxon>Trichinella</taxon>
    </lineage>
</organism>
<dbReference type="EMBL" id="JYDJ01000013">
    <property type="protein sequence ID" value="KRX49735.1"/>
    <property type="molecule type" value="Genomic_DNA"/>
</dbReference>
<protein>
    <submittedName>
        <fullName evidence="1">Uncharacterized protein</fullName>
    </submittedName>
</protein>
<dbReference type="AlphaFoldDB" id="A0A0V0UG26"/>
<evidence type="ECO:0000313" key="2">
    <source>
        <dbReference type="Proteomes" id="UP000055048"/>
    </source>
</evidence>
<proteinExistence type="predicted"/>
<accession>A0A0V0UG26</accession>
<sequence length="97" mass="11423">MSEQWIEVPTNQEEFGTSCGNESRHSHLSLTRKCCAVDARCLRHLMRRRRPLGQWLFWIEKLEVLLWITLDQACIQVHMEDNDMIDVYVFGDASEKA</sequence>
<keyword evidence="2" id="KW-1185">Reference proteome</keyword>
<dbReference type="Proteomes" id="UP000055048">
    <property type="component" value="Unassembled WGS sequence"/>
</dbReference>